<sequence length="497" mass="56381">MLVFGMVWLWLLAATSRVAPVDNLEQLAWVRSIEWGYYKHPPLPTWLLAPLQAVFGPSEWLTYVLGAGVTLLSLSLFWGLLRSMRGSAYATVALLAVLCITFYNGRLYYYNHNVVMLLCSVLVVALLWRLTLRPSLWGWAGIGLLMGLGMLAKYQIVIAGTCVGLWWLHMRWWRHPTHRAGAVLAVGIASAVFWPHLQWLWANDWMPLRYADSTSIGVHMHWSRRPLHALVWVADWLLNRSLPAWILLALAFWWAARQRVPAAVAAADGSDRARWSRQFLLLWGSVPTLFMVTMALVGGVDLQKHWGTAFILWSVPMVMEWLAARGRRVSLEVVRTAWPIFALVQMVLLLQYWAASPHGLPGYKVRQWHHFPAGKLARTVAPEARKALGGPIDIISGPHDVAQAIAIRLPEKPRVLISGELKYSPWIQASELKTARVIEVFPARELPPDGRWAFLGWAWRPGVSELSDLSVSDWRRMRQRPDLVDWKLPRKSGAPPS</sequence>
<dbReference type="PANTHER" id="PTHR33908">
    <property type="entry name" value="MANNOSYLTRANSFERASE YKCB-RELATED"/>
    <property type="match status" value="1"/>
</dbReference>
<dbReference type="InterPro" id="IPR050297">
    <property type="entry name" value="LipidA_mod_glycosyltrf_83"/>
</dbReference>
<feature type="transmembrane region" description="Helical" evidence="8">
    <location>
        <begin position="280"/>
        <end position="300"/>
    </location>
</feature>
<feature type="transmembrane region" description="Helical" evidence="8">
    <location>
        <begin position="144"/>
        <end position="168"/>
    </location>
</feature>
<evidence type="ECO:0000256" key="7">
    <source>
        <dbReference type="ARBA" id="ARBA00023136"/>
    </source>
</evidence>
<evidence type="ECO:0000256" key="6">
    <source>
        <dbReference type="ARBA" id="ARBA00022989"/>
    </source>
</evidence>
<feature type="transmembrane region" description="Helical" evidence="8">
    <location>
        <begin position="60"/>
        <end position="81"/>
    </location>
</feature>
<reference evidence="10" key="1">
    <citation type="submission" date="2021-03" db="EMBL/GenBank/DDBJ databases">
        <title>Ottowia sp. 27C isolated from the cloaca of a Giant Asian pond turtle (Heosemys grandis).</title>
        <authorList>
            <person name="Spergser J."/>
            <person name="Busse H.-J."/>
        </authorList>
    </citation>
    <scope>NUCLEOTIDE SEQUENCE</scope>
    <source>
        <strain evidence="10">27C</strain>
    </source>
</reference>
<dbReference type="Pfam" id="PF13231">
    <property type="entry name" value="PMT_2"/>
    <property type="match status" value="1"/>
</dbReference>
<evidence type="ECO:0000256" key="3">
    <source>
        <dbReference type="ARBA" id="ARBA00022676"/>
    </source>
</evidence>
<evidence type="ECO:0000256" key="2">
    <source>
        <dbReference type="ARBA" id="ARBA00022475"/>
    </source>
</evidence>
<dbReference type="GO" id="GO:0016763">
    <property type="term" value="F:pentosyltransferase activity"/>
    <property type="evidence" value="ECO:0007669"/>
    <property type="project" value="TreeGrafter"/>
</dbReference>
<keyword evidence="7 8" id="KW-0472">Membrane</keyword>
<organism evidence="10 11">
    <name type="scientific">Ottowia testudinis</name>
    <dbReference type="NCBI Taxonomy" id="2816950"/>
    <lineage>
        <taxon>Bacteria</taxon>
        <taxon>Pseudomonadati</taxon>
        <taxon>Pseudomonadota</taxon>
        <taxon>Betaproteobacteria</taxon>
        <taxon>Burkholderiales</taxon>
        <taxon>Comamonadaceae</taxon>
        <taxon>Ottowia</taxon>
    </lineage>
</organism>
<evidence type="ECO:0000256" key="5">
    <source>
        <dbReference type="ARBA" id="ARBA00022692"/>
    </source>
</evidence>
<proteinExistence type="predicted"/>
<gene>
    <name evidence="10" type="ORF">J1M35_04720</name>
</gene>
<evidence type="ECO:0000256" key="8">
    <source>
        <dbReference type="SAM" id="Phobius"/>
    </source>
</evidence>
<name>A0A975H4V2_9BURK</name>
<dbReference type="AlphaFoldDB" id="A0A975H4V2"/>
<comment type="subcellular location">
    <subcellularLocation>
        <location evidence="1">Cell membrane</location>
        <topology evidence="1">Multi-pass membrane protein</topology>
    </subcellularLocation>
</comment>
<accession>A0A975H4V2</accession>
<dbReference type="PANTHER" id="PTHR33908:SF11">
    <property type="entry name" value="MEMBRANE PROTEIN"/>
    <property type="match status" value="1"/>
</dbReference>
<feature type="transmembrane region" description="Helical" evidence="8">
    <location>
        <begin position="114"/>
        <end position="132"/>
    </location>
</feature>
<keyword evidence="5 8" id="KW-0812">Transmembrane</keyword>
<feature type="transmembrane region" description="Helical" evidence="8">
    <location>
        <begin position="180"/>
        <end position="201"/>
    </location>
</feature>
<evidence type="ECO:0000313" key="10">
    <source>
        <dbReference type="EMBL" id="QTD47268.1"/>
    </source>
</evidence>
<keyword evidence="11" id="KW-1185">Reference proteome</keyword>
<dbReference type="Proteomes" id="UP000663903">
    <property type="component" value="Chromosome"/>
</dbReference>
<dbReference type="GO" id="GO:0005886">
    <property type="term" value="C:plasma membrane"/>
    <property type="evidence" value="ECO:0007669"/>
    <property type="project" value="UniProtKB-SubCell"/>
</dbReference>
<evidence type="ECO:0000256" key="4">
    <source>
        <dbReference type="ARBA" id="ARBA00022679"/>
    </source>
</evidence>
<dbReference type="EMBL" id="CP071796">
    <property type="protein sequence ID" value="QTD47268.1"/>
    <property type="molecule type" value="Genomic_DNA"/>
</dbReference>
<keyword evidence="6 8" id="KW-1133">Transmembrane helix</keyword>
<feature type="domain" description="Glycosyltransferase RgtA/B/C/D-like" evidence="9">
    <location>
        <begin position="39"/>
        <end position="199"/>
    </location>
</feature>
<dbReference type="KEGG" id="otd:J1M35_04720"/>
<dbReference type="GO" id="GO:0009103">
    <property type="term" value="P:lipopolysaccharide biosynthetic process"/>
    <property type="evidence" value="ECO:0007669"/>
    <property type="project" value="UniProtKB-ARBA"/>
</dbReference>
<keyword evidence="2" id="KW-1003">Cell membrane</keyword>
<keyword evidence="3" id="KW-0328">Glycosyltransferase</keyword>
<evidence type="ECO:0000256" key="1">
    <source>
        <dbReference type="ARBA" id="ARBA00004651"/>
    </source>
</evidence>
<feature type="transmembrane region" description="Helical" evidence="8">
    <location>
        <begin position="336"/>
        <end position="354"/>
    </location>
</feature>
<protein>
    <submittedName>
        <fullName evidence="10">Glycosyltransferase family 39 protein</fullName>
    </submittedName>
</protein>
<keyword evidence="4" id="KW-0808">Transferase</keyword>
<evidence type="ECO:0000313" key="11">
    <source>
        <dbReference type="Proteomes" id="UP000663903"/>
    </source>
</evidence>
<dbReference type="InterPro" id="IPR038731">
    <property type="entry name" value="RgtA/B/C-like"/>
</dbReference>
<evidence type="ECO:0000259" key="9">
    <source>
        <dbReference type="Pfam" id="PF13231"/>
    </source>
</evidence>
<feature type="transmembrane region" description="Helical" evidence="8">
    <location>
        <begin position="306"/>
        <end position="324"/>
    </location>
</feature>